<reference evidence="1" key="2">
    <citation type="submission" date="2023-02" db="EMBL/GenBank/DDBJ databases">
        <authorList>
            <person name="Swenson N.G."/>
            <person name="Wegrzyn J.L."/>
            <person name="Mcevoy S.L."/>
        </authorList>
    </citation>
    <scope>NUCLEOTIDE SEQUENCE</scope>
    <source>
        <strain evidence="1">91603</strain>
        <tissue evidence="1">Leaf</tissue>
    </source>
</reference>
<name>A0AAD5IDB3_ACENE</name>
<dbReference type="Proteomes" id="UP001064489">
    <property type="component" value="Chromosome 2"/>
</dbReference>
<gene>
    <name evidence="1" type="ORF">LWI28_010928</name>
</gene>
<protein>
    <submittedName>
        <fullName evidence="1">Uncharacterized protein</fullName>
    </submittedName>
</protein>
<evidence type="ECO:0000313" key="2">
    <source>
        <dbReference type="Proteomes" id="UP001064489"/>
    </source>
</evidence>
<dbReference type="EMBL" id="JAJSOW010000106">
    <property type="protein sequence ID" value="KAI9160718.1"/>
    <property type="molecule type" value="Genomic_DNA"/>
</dbReference>
<comment type="caution">
    <text evidence="1">The sequence shown here is derived from an EMBL/GenBank/DDBJ whole genome shotgun (WGS) entry which is preliminary data.</text>
</comment>
<keyword evidence="2" id="KW-1185">Reference proteome</keyword>
<reference evidence="1" key="1">
    <citation type="journal article" date="2022" name="Plant J.">
        <title>Strategies of tolerance reflected in two North American maple genomes.</title>
        <authorList>
            <person name="McEvoy S.L."/>
            <person name="Sezen U.U."/>
            <person name="Trouern-Trend A."/>
            <person name="McMahon S.M."/>
            <person name="Schaberg P.G."/>
            <person name="Yang J."/>
            <person name="Wegrzyn J.L."/>
            <person name="Swenson N.G."/>
        </authorList>
    </citation>
    <scope>NUCLEOTIDE SEQUENCE</scope>
    <source>
        <strain evidence="1">91603</strain>
    </source>
</reference>
<dbReference type="Gene3D" id="3.30.2010.30">
    <property type="match status" value="1"/>
</dbReference>
<proteinExistence type="predicted"/>
<evidence type="ECO:0000313" key="1">
    <source>
        <dbReference type="EMBL" id="KAI9160718.1"/>
    </source>
</evidence>
<organism evidence="1 2">
    <name type="scientific">Acer negundo</name>
    <name type="common">Box elder</name>
    <dbReference type="NCBI Taxonomy" id="4023"/>
    <lineage>
        <taxon>Eukaryota</taxon>
        <taxon>Viridiplantae</taxon>
        <taxon>Streptophyta</taxon>
        <taxon>Embryophyta</taxon>
        <taxon>Tracheophyta</taxon>
        <taxon>Spermatophyta</taxon>
        <taxon>Magnoliopsida</taxon>
        <taxon>eudicotyledons</taxon>
        <taxon>Gunneridae</taxon>
        <taxon>Pentapetalae</taxon>
        <taxon>rosids</taxon>
        <taxon>malvids</taxon>
        <taxon>Sapindales</taxon>
        <taxon>Sapindaceae</taxon>
        <taxon>Hippocastanoideae</taxon>
        <taxon>Acereae</taxon>
        <taxon>Acer</taxon>
    </lineage>
</organism>
<dbReference type="AlphaFoldDB" id="A0AAD5IDB3"/>
<sequence length="122" mass="13520">MVCFVVPWSFISIKKPYGILLVRVVENKSFSKNISLSEITYHDQISNLPDLLALPPGFPYGGMEIPRLVFLTQTVIKGDASRRVAGLRVHHISRVANSEADSVAKRGSPSLSDGEVIEWRVV</sequence>
<accession>A0AAD5IDB3</accession>